<reference evidence="1" key="1">
    <citation type="journal article" date="2008" name="Nature">
        <title>The amphioxus genome and the evolution of the chordate karyotype.</title>
        <authorList>
            <consortium name="US DOE Joint Genome Institute (JGI-PGF)"/>
            <person name="Putnam N.H."/>
            <person name="Butts T."/>
            <person name="Ferrier D.E.K."/>
            <person name="Furlong R.F."/>
            <person name="Hellsten U."/>
            <person name="Kawashima T."/>
            <person name="Robinson-Rechavi M."/>
            <person name="Shoguchi E."/>
            <person name="Terry A."/>
            <person name="Yu J.-K."/>
            <person name="Benito-Gutierrez E.L."/>
            <person name="Dubchak I."/>
            <person name="Garcia-Fernandez J."/>
            <person name="Gibson-Brown J.J."/>
            <person name="Grigoriev I.V."/>
            <person name="Horton A.C."/>
            <person name="de Jong P.J."/>
            <person name="Jurka J."/>
            <person name="Kapitonov V.V."/>
            <person name="Kohara Y."/>
            <person name="Kuroki Y."/>
            <person name="Lindquist E."/>
            <person name="Lucas S."/>
            <person name="Osoegawa K."/>
            <person name="Pennacchio L.A."/>
            <person name="Salamov A.A."/>
            <person name="Satou Y."/>
            <person name="Sauka-Spengler T."/>
            <person name="Schmutz J."/>
            <person name="Shin-I T."/>
            <person name="Toyoda A."/>
            <person name="Bronner-Fraser M."/>
            <person name="Fujiyama A."/>
            <person name="Holland L.Z."/>
            <person name="Holland P.W.H."/>
            <person name="Satoh N."/>
            <person name="Rokhsar D.S."/>
        </authorList>
    </citation>
    <scope>NUCLEOTIDE SEQUENCE [LARGE SCALE GENOMIC DNA]</scope>
    <source>
        <strain evidence="1">S238N-H82</strain>
        <tissue evidence="1">Testes</tissue>
    </source>
</reference>
<protein>
    <recommendedName>
        <fullName evidence="2">MULE transposase domain-containing protein</fullName>
    </recommendedName>
</protein>
<dbReference type="AlphaFoldDB" id="C3ZYJ6"/>
<dbReference type="InParanoid" id="C3ZYJ6"/>
<sequence length="420" mass="47060">MDAVSHPVVGSDDDRAKRKAASFPHGARISCVRHLRNNVADYLRDTVGIDAEQRKEILEPLFGQDGVTSAENETVFESLMYEARQQANKFAVYSDYFEGRLEPMFQENFATSQLPGFQQRLKKWTNNNCERLNHILKQAIHWQPQALGNLIDKLREVVCGQYIELERSLFGVGDYQFCSKFRQFRVHDVVWMRMTNEQREKHLSRFMLYKARPGRRTTWWREARLRCPPGCSGRLNRQVVASSRSSQSPTWKTTFPATLMLDNIVQTGPQQVWVTIAGLHGPVEPLLWIACYLLIRSNTGSQFCGRSDTGSQFCGRSDTGSQFCGRSDTGSQFCGRSDTGSQFCGRSDTGSQFCGRSDTGSQFCGRSDTGSQFCGRSDTGSQFCGRSDTGSQFCGGSDTGSQFCGRSDTGSQFCGGNDTR</sequence>
<gene>
    <name evidence="1" type="ORF">BRAFLDRAFT_108654</name>
</gene>
<evidence type="ECO:0008006" key="2">
    <source>
        <dbReference type="Google" id="ProtNLM"/>
    </source>
</evidence>
<dbReference type="STRING" id="7739.C3ZYJ6"/>
<proteinExistence type="predicted"/>
<accession>C3ZYJ6</accession>
<name>C3ZYJ6_BRAFL</name>
<organism>
    <name type="scientific">Branchiostoma floridae</name>
    <name type="common">Florida lancelet</name>
    <name type="synonym">Amphioxus</name>
    <dbReference type="NCBI Taxonomy" id="7739"/>
    <lineage>
        <taxon>Eukaryota</taxon>
        <taxon>Metazoa</taxon>
        <taxon>Chordata</taxon>
        <taxon>Cephalochordata</taxon>
        <taxon>Leptocardii</taxon>
        <taxon>Amphioxiformes</taxon>
        <taxon>Branchiostomatidae</taxon>
        <taxon>Branchiostoma</taxon>
    </lineage>
</organism>
<evidence type="ECO:0000313" key="1">
    <source>
        <dbReference type="EMBL" id="EEN42380.1"/>
    </source>
</evidence>
<dbReference type="EMBL" id="GG666731">
    <property type="protein sequence ID" value="EEN42380.1"/>
    <property type="molecule type" value="Genomic_DNA"/>
</dbReference>